<evidence type="ECO:0000256" key="1">
    <source>
        <dbReference type="SAM" id="Coils"/>
    </source>
</evidence>
<dbReference type="EMBL" id="CCYD01002864">
    <property type="protein sequence ID" value="CEG47835.1"/>
    <property type="molecule type" value="Genomic_DNA"/>
</dbReference>
<accession>A0A0N7L7R8</accession>
<name>A0A0N7L7R8_PLAHL</name>
<dbReference type="Proteomes" id="UP000054928">
    <property type="component" value="Unassembled WGS sequence"/>
</dbReference>
<keyword evidence="3" id="KW-1185">Reference proteome</keyword>
<feature type="coiled-coil region" evidence="1">
    <location>
        <begin position="110"/>
        <end position="335"/>
    </location>
</feature>
<dbReference type="AlphaFoldDB" id="A0A0N7L7R8"/>
<evidence type="ECO:0000313" key="3">
    <source>
        <dbReference type="Proteomes" id="UP000054928"/>
    </source>
</evidence>
<evidence type="ECO:0000313" key="2">
    <source>
        <dbReference type="EMBL" id="CEG47835.1"/>
    </source>
</evidence>
<dbReference type="OMA" id="KEQEWEG"/>
<sequence length="426" mass="48336">MSLNEDARRLELCADDLRELGASIESCLFRTPSKHAIFSLQASTSSSTHSKPVSTSPLNSTRSLYSLVSSTAYAAKKNASQLHDTWQSTLDRLALETARNNGSNETIERCDRLKRRFEALSDTVQLYQDKIRKTGDEVTLQNQVESQLAQEETAWEQQMQTREQRVAELEVELQALKEDNAVNETDMEPSSHLMQDDAEEEQEMQSEIVELQEAVALRVEEKRDIEAAIDSLQRKKARRQATKADLKRKQDKENVEFKLDAATAAREQVLRELREEKETLKGEIIAAEETEEKLEENVQDLPILKEELAKIKKEKAEVQSRVDSLRLELARRKRKMRHMVDVQLLTARDTNPPTIREEAVLLHLLYQHEGEMGVNELKNKAGIVLNDHGKPNGNGLVIRALYSLVANGLVQIDRSYGNGLVTSLLV</sequence>
<protein>
    <submittedName>
        <fullName evidence="2">Uncharacterized protein</fullName>
    </submittedName>
</protein>
<dbReference type="GeneID" id="36400223"/>
<organism evidence="2 3">
    <name type="scientific">Plasmopara halstedii</name>
    <name type="common">Downy mildew of sunflower</name>
    <dbReference type="NCBI Taxonomy" id="4781"/>
    <lineage>
        <taxon>Eukaryota</taxon>
        <taxon>Sar</taxon>
        <taxon>Stramenopiles</taxon>
        <taxon>Oomycota</taxon>
        <taxon>Peronosporomycetes</taxon>
        <taxon>Peronosporales</taxon>
        <taxon>Peronosporaceae</taxon>
        <taxon>Plasmopara</taxon>
    </lineage>
</organism>
<keyword evidence="1" id="KW-0175">Coiled coil</keyword>
<proteinExistence type="predicted"/>
<dbReference type="RefSeq" id="XP_024584204.1">
    <property type="nucleotide sequence ID" value="XM_024718846.1"/>
</dbReference>
<dbReference type="OrthoDB" id="2383523at2759"/>
<reference evidence="3" key="1">
    <citation type="submission" date="2014-09" db="EMBL/GenBank/DDBJ databases">
        <authorList>
            <person name="Sharma Rahul"/>
            <person name="Thines Marco"/>
        </authorList>
    </citation>
    <scope>NUCLEOTIDE SEQUENCE [LARGE SCALE GENOMIC DNA]</scope>
</reference>